<feature type="active site" description="Proton donor/acceptor" evidence="7">
    <location>
        <position position="330"/>
    </location>
</feature>
<evidence type="ECO:0000259" key="8">
    <source>
        <dbReference type="PROSITE" id="PS52029"/>
    </source>
</evidence>
<keyword evidence="3 7" id="KW-0133">Cell shape</keyword>
<protein>
    <submittedName>
        <fullName evidence="9">Ig-like domain-containing protein</fullName>
    </submittedName>
</protein>
<dbReference type="EMBL" id="AP035881">
    <property type="protein sequence ID" value="BFP49774.1"/>
    <property type="molecule type" value="Genomic_DNA"/>
</dbReference>
<dbReference type="Gene3D" id="2.60.40.3710">
    <property type="match status" value="1"/>
</dbReference>
<dbReference type="SUPFAM" id="SSF141523">
    <property type="entry name" value="L,D-transpeptidase catalytic domain-like"/>
    <property type="match status" value="1"/>
</dbReference>
<sequence length="401" mass="40647">MRKGLAVGALGGALVLMATGCSGEGKSAGGSGAANAAAALQSAAPTKPAVSAAVVSIEPGSGAKDVKPAGALKVSVTGGKLSTVKVTGQDGKEVPGAVTADGLGWAPTAGHLEVSSTYTVSAVAADASGVTATAESSFSTLTPTKDAGTHDNIDDGQAYGVGMIVSVSFDKAVKEKDAVLKGITVEASDGTVVKGHWFGDRRLDFRPEKYWTPGTKVTVHRRLSSVETAPGVYGGKDRDEPFTIGRSQISTVDLSAHRMTVERDGQVADTVPVTGGKSGFDTWSGVMVAEAMEGTTRMTSHGVTAAGSGDEYDLVVPHAIRLTDTGTYVHGNYWSGSIGAANGSHGCIGVQDVEGGSDSSRAGKFYKSTIVGDVVKVVNSKGDTVAPDNGLSGWNVPWGSW</sequence>
<dbReference type="AlphaFoldDB" id="A0AB33K2J3"/>
<evidence type="ECO:0000256" key="1">
    <source>
        <dbReference type="ARBA" id="ARBA00004752"/>
    </source>
</evidence>
<accession>A0AB33K2J3</accession>
<evidence type="ECO:0000256" key="3">
    <source>
        <dbReference type="ARBA" id="ARBA00022960"/>
    </source>
</evidence>
<comment type="pathway">
    <text evidence="1 7">Cell wall biogenesis; peptidoglycan biosynthesis.</text>
</comment>
<dbReference type="PANTHER" id="PTHR30582:SF2">
    <property type="entry name" value="L,D-TRANSPEPTIDASE YCIB-RELATED"/>
    <property type="match status" value="1"/>
</dbReference>
<dbReference type="PROSITE" id="PS52029">
    <property type="entry name" value="LD_TPASE"/>
    <property type="match status" value="1"/>
</dbReference>
<dbReference type="Pfam" id="PF17964">
    <property type="entry name" value="Big_10"/>
    <property type="match status" value="1"/>
</dbReference>
<name>A0AB33K2J3_9ACTN</name>
<dbReference type="InterPro" id="IPR005490">
    <property type="entry name" value="LD_TPept_cat_dom"/>
</dbReference>
<feature type="active site" description="Nucleophile" evidence="7">
    <location>
        <position position="347"/>
    </location>
</feature>
<evidence type="ECO:0000256" key="5">
    <source>
        <dbReference type="ARBA" id="ARBA00023315"/>
    </source>
</evidence>
<dbReference type="InterPro" id="IPR041280">
    <property type="entry name" value="Big_10"/>
</dbReference>
<dbReference type="GO" id="GO:0005576">
    <property type="term" value="C:extracellular region"/>
    <property type="evidence" value="ECO:0007669"/>
    <property type="project" value="TreeGrafter"/>
</dbReference>
<evidence type="ECO:0000256" key="6">
    <source>
        <dbReference type="ARBA" id="ARBA00023316"/>
    </source>
</evidence>
<dbReference type="GO" id="GO:0071972">
    <property type="term" value="F:peptidoglycan L,D-transpeptidase activity"/>
    <property type="evidence" value="ECO:0007669"/>
    <property type="project" value="TreeGrafter"/>
</dbReference>
<gene>
    <name evidence="9" type="ORF">KCMC57_61420</name>
</gene>
<dbReference type="GO" id="GO:0008360">
    <property type="term" value="P:regulation of cell shape"/>
    <property type="evidence" value="ECO:0007669"/>
    <property type="project" value="UniProtKB-UniRule"/>
</dbReference>
<dbReference type="CDD" id="cd16913">
    <property type="entry name" value="YkuD_like"/>
    <property type="match status" value="1"/>
</dbReference>
<feature type="domain" description="L,D-TPase catalytic" evidence="8">
    <location>
        <begin position="248"/>
        <end position="378"/>
    </location>
</feature>
<dbReference type="GO" id="GO:0018104">
    <property type="term" value="P:peptidoglycan-protein cross-linking"/>
    <property type="evidence" value="ECO:0007669"/>
    <property type="project" value="TreeGrafter"/>
</dbReference>
<dbReference type="InterPro" id="IPR050979">
    <property type="entry name" value="LD-transpeptidase"/>
</dbReference>
<dbReference type="Pfam" id="PF03734">
    <property type="entry name" value="YkuD"/>
    <property type="match status" value="1"/>
</dbReference>
<keyword evidence="6 7" id="KW-0961">Cell wall biogenesis/degradation</keyword>
<dbReference type="Gene3D" id="2.40.440.10">
    <property type="entry name" value="L,D-transpeptidase catalytic domain-like"/>
    <property type="match status" value="1"/>
</dbReference>
<keyword evidence="4 7" id="KW-0573">Peptidoglycan synthesis</keyword>
<dbReference type="PROSITE" id="PS51257">
    <property type="entry name" value="PROKAR_LIPOPROTEIN"/>
    <property type="match status" value="1"/>
</dbReference>
<organism evidence="9">
    <name type="scientific">Kitasatospora sp. CMC57</name>
    <dbReference type="NCBI Taxonomy" id="3231513"/>
    <lineage>
        <taxon>Bacteria</taxon>
        <taxon>Bacillati</taxon>
        <taxon>Actinomycetota</taxon>
        <taxon>Actinomycetes</taxon>
        <taxon>Kitasatosporales</taxon>
        <taxon>Streptomycetaceae</taxon>
        <taxon>Kitasatospora</taxon>
    </lineage>
</organism>
<dbReference type="GO" id="GO:0071555">
    <property type="term" value="P:cell wall organization"/>
    <property type="evidence" value="ECO:0007669"/>
    <property type="project" value="UniProtKB-UniRule"/>
</dbReference>
<keyword evidence="5" id="KW-0012">Acyltransferase</keyword>
<reference evidence="9" key="1">
    <citation type="submission" date="2024-07" db="EMBL/GenBank/DDBJ databases">
        <title>Complete genome sequences of cellulolytic bacteria, Kitasatospora sp. CMC57 and Streptomyces sp. CMC78, isolated from Japanese agricultural soil.</title>
        <authorList>
            <person name="Hashimoto T."/>
            <person name="Ito M."/>
            <person name="Iwamoto M."/>
            <person name="Fukahori D."/>
            <person name="Shoda T."/>
            <person name="Sakoda M."/>
            <person name="Morohoshi T."/>
            <person name="Mitsuboshi M."/>
            <person name="Nishizawa T."/>
        </authorList>
    </citation>
    <scope>NUCLEOTIDE SEQUENCE</scope>
    <source>
        <strain evidence="9">CMC57</strain>
    </source>
</reference>
<evidence type="ECO:0000313" key="9">
    <source>
        <dbReference type="EMBL" id="BFP49774.1"/>
    </source>
</evidence>
<evidence type="ECO:0000256" key="7">
    <source>
        <dbReference type="PROSITE-ProRule" id="PRU01373"/>
    </source>
</evidence>
<dbReference type="Gene3D" id="2.60.40.3780">
    <property type="match status" value="1"/>
</dbReference>
<dbReference type="PANTHER" id="PTHR30582">
    <property type="entry name" value="L,D-TRANSPEPTIDASE"/>
    <property type="match status" value="1"/>
</dbReference>
<dbReference type="InterPro" id="IPR038063">
    <property type="entry name" value="Transpep_catalytic_dom"/>
</dbReference>
<proteinExistence type="predicted"/>
<dbReference type="GO" id="GO:0016746">
    <property type="term" value="F:acyltransferase activity"/>
    <property type="evidence" value="ECO:0007669"/>
    <property type="project" value="UniProtKB-KW"/>
</dbReference>
<evidence type="ECO:0000256" key="2">
    <source>
        <dbReference type="ARBA" id="ARBA00022679"/>
    </source>
</evidence>
<keyword evidence="2" id="KW-0808">Transferase</keyword>
<evidence type="ECO:0000256" key="4">
    <source>
        <dbReference type="ARBA" id="ARBA00022984"/>
    </source>
</evidence>